<evidence type="ECO:0000256" key="1">
    <source>
        <dbReference type="SAM" id="Phobius"/>
    </source>
</evidence>
<feature type="transmembrane region" description="Helical" evidence="1">
    <location>
        <begin position="6"/>
        <end position="26"/>
    </location>
</feature>
<keyword evidence="1" id="KW-0812">Transmembrane</keyword>
<gene>
    <name evidence="2" type="ORF">APZ18_12160</name>
</gene>
<accession>A0AAW3JSE2</accession>
<proteinExistence type="predicted"/>
<sequence length="81" mass="9136">MAAYAIEIIIAVISMLGTASGAYFANKRSTALVAYRLEQLEKKQDVHNQVIDRVYELEKSVALNSEDIKVANHRIEDLEKK</sequence>
<dbReference type="Proteomes" id="UP000050833">
    <property type="component" value="Unassembled WGS sequence"/>
</dbReference>
<keyword evidence="1" id="KW-1133">Transmembrane helix</keyword>
<reference evidence="2 3" key="1">
    <citation type="submission" date="2015-10" db="EMBL/GenBank/DDBJ databases">
        <title>Butyribacter intestini gen. nov., sp. nov., a butyric acid-producing bacterium of the family Lachnospiraceae isolated from the human faeces.</title>
        <authorList>
            <person name="Zou Y."/>
            <person name="Xue W."/>
            <person name="Luo G."/>
            <person name="Lv M."/>
        </authorList>
    </citation>
    <scope>NUCLEOTIDE SEQUENCE [LARGE SCALE GENOMIC DNA]</scope>
    <source>
        <strain evidence="2 3">TF01-11</strain>
    </source>
</reference>
<protein>
    <submittedName>
        <fullName evidence="2">Uncharacterized protein</fullName>
    </submittedName>
</protein>
<evidence type="ECO:0000313" key="2">
    <source>
        <dbReference type="EMBL" id="KQC85429.1"/>
    </source>
</evidence>
<comment type="caution">
    <text evidence="2">The sequence shown here is derived from an EMBL/GenBank/DDBJ whole genome shotgun (WGS) entry which is preliminary data.</text>
</comment>
<keyword evidence="1" id="KW-0472">Membrane</keyword>
<organism evidence="2 3">
    <name type="scientific">Butyribacter intestini</name>
    <dbReference type="NCBI Taxonomy" id="1703332"/>
    <lineage>
        <taxon>Bacteria</taxon>
        <taxon>Bacillati</taxon>
        <taxon>Bacillota</taxon>
        <taxon>Clostridia</taxon>
        <taxon>Lachnospirales</taxon>
        <taxon>Lachnospiraceae</taxon>
        <taxon>Butyribacter</taxon>
    </lineage>
</organism>
<keyword evidence="3" id="KW-1185">Reference proteome</keyword>
<name>A0AAW3JSE2_9FIRM</name>
<dbReference type="AlphaFoldDB" id="A0AAW3JSE2"/>
<dbReference type="EMBL" id="LLKB01000005">
    <property type="protein sequence ID" value="KQC85429.1"/>
    <property type="molecule type" value="Genomic_DNA"/>
</dbReference>
<dbReference type="RefSeq" id="WP_055945297.1">
    <property type="nucleotide sequence ID" value="NZ_LLKB01000005.1"/>
</dbReference>
<evidence type="ECO:0000313" key="3">
    <source>
        <dbReference type="Proteomes" id="UP000050833"/>
    </source>
</evidence>